<dbReference type="PANTHER" id="PTHR21683">
    <property type="entry name" value="COILED-COIL DOMAIN-CONTAINING PROTEIN 42 LIKE-2-LIKE-RELATED"/>
    <property type="match status" value="1"/>
</dbReference>
<reference evidence="5 6" key="1">
    <citation type="submission" date="2024-01" db="EMBL/GenBank/DDBJ databases">
        <authorList>
            <person name="Alioto T."/>
            <person name="Alioto T."/>
            <person name="Gomez Garrido J."/>
        </authorList>
    </citation>
    <scope>NUCLEOTIDE SEQUENCE [LARGE SCALE GENOMIC DNA]</scope>
</reference>
<feature type="compositionally biased region" description="Polar residues" evidence="3">
    <location>
        <begin position="187"/>
        <end position="197"/>
    </location>
</feature>
<dbReference type="InterPro" id="IPR051147">
    <property type="entry name" value="CFAP_domain-containing"/>
</dbReference>
<feature type="compositionally biased region" description="Polar residues" evidence="3">
    <location>
        <begin position="208"/>
        <end position="229"/>
    </location>
</feature>
<feature type="coiled-coil region" evidence="2">
    <location>
        <begin position="280"/>
        <end position="325"/>
    </location>
</feature>
<name>A0AAV1NSX7_SCOSC</name>
<comment type="caution">
    <text evidence="5">The sequence shown here is derived from an EMBL/GenBank/DDBJ whole genome shotgun (WGS) entry which is preliminary data.</text>
</comment>
<dbReference type="Proteomes" id="UP001314229">
    <property type="component" value="Unassembled WGS sequence"/>
</dbReference>
<keyword evidence="6" id="KW-1185">Reference proteome</keyword>
<dbReference type="EMBL" id="CAWUFR010000055">
    <property type="protein sequence ID" value="CAK6962110.1"/>
    <property type="molecule type" value="Genomic_DNA"/>
</dbReference>
<dbReference type="PANTHER" id="PTHR21683:SF3">
    <property type="entry name" value="CILIA AND FLAGELLA ASSOCIATED PROTEIN 100"/>
    <property type="match status" value="1"/>
</dbReference>
<sequence>MAGQPGEEEEKKDMTLTLVLTQQMQNERAPKQKKQIGSLMLAKMIAENKRRKKKSKAIATERQMIHLEVSLIIKRSQIVALNKENAAKAQHVKVYEQLIEKENHCFDEFLGRSRKKSVEAKTRFEEECRRKQEMNAAIEKLNDEIWVVRSECTRTDDTLNKYERYKNILFKLSPEEWQEEEALSDAANEQNTEPQSAGGQGLEFEESSPGSTRDPQLSSAQSHTMVTNSKPDDNNSGHELLQKKLHLFFSDTQQLLDLVMDLTDQNLSLIQNSTRGDETREELLQTIETTRVNMKEDEEKLTLQITDMRERIDSEKERSTKLEQKVQLHVSLKAEDKDVMLDDLGEKVTEVHCRVLDSRMSSLSTLEKLSSIEYRMSVLLQNIESIPEENLEAFRQLKDSERRTRQQEEKLRLEREKQRERMKKCMQRSMGDAKKIRGRKLLPRCIPVEHKIKVSVEDNVPAEDELHAYLFTTDYTL</sequence>
<organism evidence="5 6">
    <name type="scientific">Scomber scombrus</name>
    <name type="common">Atlantic mackerel</name>
    <name type="synonym">Scomber vernalis</name>
    <dbReference type="NCBI Taxonomy" id="13677"/>
    <lineage>
        <taxon>Eukaryota</taxon>
        <taxon>Metazoa</taxon>
        <taxon>Chordata</taxon>
        <taxon>Craniata</taxon>
        <taxon>Vertebrata</taxon>
        <taxon>Euteleostomi</taxon>
        <taxon>Actinopterygii</taxon>
        <taxon>Neopterygii</taxon>
        <taxon>Teleostei</taxon>
        <taxon>Neoteleostei</taxon>
        <taxon>Acanthomorphata</taxon>
        <taxon>Pelagiaria</taxon>
        <taxon>Scombriformes</taxon>
        <taxon>Scombridae</taxon>
        <taxon>Scomber</taxon>
    </lineage>
</organism>
<gene>
    <name evidence="5" type="ORF">FSCOSCO3_A014495</name>
</gene>
<evidence type="ECO:0000256" key="1">
    <source>
        <dbReference type="ARBA" id="ARBA00023054"/>
    </source>
</evidence>
<feature type="domain" description="DUF4200" evidence="4">
    <location>
        <begin position="58"/>
        <end position="174"/>
    </location>
</feature>
<keyword evidence="1 2" id="KW-0175">Coiled coil</keyword>
<proteinExistence type="predicted"/>
<protein>
    <submittedName>
        <fullName evidence="5">Cilia- and flagella-associated protein 100-like</fullName>
    </submittedName>
</protein>
<evidence type="ECO:0000256" key="3">
    <source>
        <dbReference type="SAM" id="MobiDB-lite"/>
    </source>
</evidence>
<dbReference type="Pfam" id="PF13863">
    <property type="entry name" value="DUF4200"/>
    <property type="match status" value="1"/>
</dbReference>
<keyword evidence="5" id="KW-0966">Cell projection</keyword>
<evidence type="ECO:0000313" key="6">
    <source>
        <dbReference type="Proteomes" id="UP001314229"/>
    </source>
</evidence>
<evidence type="ECO:0000259" key="4">
    <source>
        <dbReference type="Pfam" id="PF13863"/>
    </source>
</evidence>
<feature type="coiled-coil region" evidence="2">
    <location>
        <begin position="124"/>
        <end position="151"/>
    </location>
</feature>
<keyword evidence="5" id="KW-0282">Flagellum</keyword>
<dbReference type="GO" id="GO:0005856">
    <property type="term" value="C:cytoskeleton"/>
    <property type="evidence" value="ECO:0007669"/>
    <property type="project" value="UniProtKB-ARBA"/>
</dbReference>
<feature type="region of interest" description="Disordered" evidence="3">
    <location>
        <begin position="179"/>
        <end position="237"/>
    </location>
</feature>
<dbReference type="AlphaFoldDB" id="A0AAV1NSX7"/>
<dbReference type="InterPro" id="IPR025252">
    <property type="entry name" value="DUF4200"/>
</dbReference>
<accession>A0AAV1NSX7</accession>
<evidence type="ECO:0000256" key="2">
    <source>
        <dbReference type="SAM" id="Coils"/>
    </source>
</evidence>
<feature type="region of interest" description="Disordered" evidence="3">
    <location>
        <begin position="400"/>
        <end position="429"/>
    </location>
</feature>
<evidence type="ECO:0000313" key="5">
    <source>
        <dbReference type="EMBL" id="CAK6962110.1"/>
    </source>
</evidence>
<keyword evidence="5" id="KW-0969">Cilium</keyword>
<feature type="compositionally biased region" description="Basic and acidic residues" evidence="3">
    <location>
        <begin position="400"/>
        <end position="419"/>
    </location>
</feature>